<proteinExistence type="predicted"/>
<protein>
    <submittedName>
        <fullName evidence="1">Uncharacterized protein</fullName>
    </submittedName>
</protein>
<dbReference type="AlphaFoldDB" id="A0AAV8Y988"/>
<evidence type="ECO:0000313" key="1">
    <source>
        <dbReference type="EMBL" id="KAJ8948024.1"/>
    </source>
</evidence>
<gene>
    <name evidence="1" type="ORF">NQ318_003357</name>
</gene>
<organism evidence="1 2">
    <name type="scientific">Aromia moschata</name>
    <dbReference type="NCBI Taxonomy" id="1265417"/>
    <lineage>
        <taxon>Eukaryota</taxon>
        <taxon>Metazoa</taxon>
        <taxon>Ecdysozoa</taxon>
        <taxon>Arthropoda</taxon>
        <taxon>Hexapoda</taxon>
        <taxon>Insecta</taxon>
        <taxon>Pterygota</taxon>
        <taxon>Neoptera</taxon>
        <taxon>Endopterygota</taxon>
        <taxon>Coleoptera</taxon>
        <taxon>Polyphaga</taxon>
        <taxon>Cucujiformia</taxon>
        <taxon>Chrysomeloidea</taxon>
        <taxon>Cerambycidae</taxon>
        <taxon>Cerambycinae</taxon>
        <taxon>Callichromatini</taxon>
        <taxon>Aromia</taxon>
    </lineage>
</organism>
<reference evidence="1" key="1">
    <citation type="journal article" date="2023" name="Insect Mol. Biol.">
        <title>Genome sequencing provides insights into the evolution of gene families encoding plant cell wall-degrading enzymes in longhorned beetles.</title>
        <authorList>
            <person name="Shin N.R."/>
            <person name="Okamura Y."/>
            <person name="Kirsch R."/>
            <person name="Pauchet Y."/>
        </authorList>
    </citation>
    <scope>NUCLEOTIDE SEQUENCE</scope>
    <source>
        <strain evidence="1">AMC_N1</strain>
    </source>
</reference>
<accession>A0AAV8Y988</accession>
<sequence>MLLMLPLLPVNTILDGLKNMEIQARDLGLTDLTRAIFDHVRTDWIMRVTPDLFCVHRLENRINENVIAPFKKLRDFIMVSKGKMQKQNTTIVTVVEKLIELEHFLQITYSMPNKKSFARDLSSSQKKNVLKAWQFIESHPKININNFFSKVLGYIKCMENQLWIWGFYRYDGDATDELINATNFSIVSNDVEVDAHPEEGTEGTETDFVEGEEEPEEVENGQVVMEAVIDENGSFVLQNKGNDEQPTQFENAFLKYVYKE</sequence>
<name>A0AAV8Y988_9CUCU</name>
<dbReference type="EMBL" id="JAPWTK010000145">
    <property type="protein sequence ID" value="KAJ8948024.1"/>
    <property type="molecule type" value="Genomic_DNA"/>
</dbReference>
<dbReference type="Proteomes" id="UP001162162">
    <property type="component" value="Unassembled WGS sequence"/>
</dbReference>
<keyword evidence="2" id="KW-1185">Reference proteome</keyword>
<evidence type="ECO:0000313" key="2">
    <source>
        <dbReference type="Proteomes" id="UP001162162"/>
    </source>
</evidence>
<comment type="caution">
    <text evidence="1">The sequence shown here is derived from an EMBL/GenBank/DDBJ whole genome shotgun (WGS) entry which is preliminary data.</text>
</comment>